<sequence>MYSCMTQEKSTAKADFLQNWFFKKHDDRISIRMQTSKVVPICVFIYSITMDSIQNKYMSIRLVGKRILVFVLVYALDWVWLVVGGFNFVGCGVRTSVMYWMQRYTNGHRIIVDL</sequence>
<evidence type="ECO:0000256" key="1">
    <source>
        <dbReference type="SAM" id="Phobius"/>
    </source>
</evidence>
<reference evidence="2" key="2">
    <citation type="journal article" date="2015" name="Data Brief">
        <title>Shoot transcriptome of the giant reed, Arundo donax.</title>
        <authorList>
            <person name="Barrero R.A."/>
            <person name="Guerrero F.D."/>
            <person name="Moolhuijzen P."/>
            <person name="Goolsby J.A."/>
            <person name="Tidwell J."/>
            <person name="Bellgard S.E."/>
            <person name="Bellgard M.I."/>
        </authorList>
    </citation>
    <scope>NUCLEOTIDE SEQUENCE</scope>
    <source>
        <tissue evidence="2">Shoot tissue taken approximately 20 cm above the soil surface</tissue>
    </source>
</reference>
<protein>
    <submittedName>
        <fullName evidence="2">Uncharacterized protein</fullName>
    </submittedName>
</protein>
<feature type="transmembrane region" description="Helical" evidence="1">
    <location>
        <begin position="67"/>
        <end position="89"/>
    </location>
</feature>
<dbReference type="EMBL" id="GBRH01168009">
    <property type="protein sequence ID" value="JAE29887.1"/>
    <property type="molecule type" value="Transcribed_RNA"/>
</dbReference>
<evidence type="ECO:0000313" key="2">
    <source>
        <dbReference type="EMBL" id="JAE29887.1"/>
    </source>
</evidence>
<keyword evidence="1" id="KW-0472">Membrane</keyword>
<accession>A0A0A9GZD5</accession>
<dbReference type="AlphaFoldDB" id="A0A0A9GZD5"/>
<name>A0A0A9GZD5_ARUDO</name>
<keyword evidence="1" id="KW-0812">Transmembrane</keyword>
<organism evidence="2">
    <name type="scientific">Arundo donax</name>
    <name type="common">Giant reed</name>
    <name type="synonym">Donax arundinaceus</name>
    <dbReference type="NCBI Taxonomy" id="35708"/>
    <lineage>
        <taxon>Eukaryota</taxon>
        <taxon>Viridiplantae</taxon>
        <taxon>Streptophyta</taxon>
        <taxon>Embryophyta</taxon>
        <taxon>Tracheophyta</taxon>
        <taxon>Spermatophyta</taxon>
        <taxon>Magnoliopsida</taxon>
        <taxon>Liliopsida</taxon>
        <taxon>Poales</taxon>
        <taxon>Poaceae</taxon>
        <taxon>PACMAD clade</taxon>
        <taxon>Arundinoideae</taxon>
        <taxon>Arundineae</taxon>
        <taxon>Arundo</taxon>
    </lineage>
</organism>
<proteinExistence type="predicted"/>
<keyword evidence="1" id="KW-1133">Transmembrane helix</keyword>
<reference evidence="2" key="1">
    <citation type="submission" date="2014-09" db="EMBL/GenBank/DDBJ databases">
        <authorList>
            <person name="Magalhaes I.L.F."/>
            <person name="Oliveira U."/>
            <person name="Santos F.R."/>
            <person name="Vidigal T.H.D.A."/>
            <person name="Brescovit A.D."/>
            <person name="Santos A.J."/>
        </authorList>
    </citation>
    <scope>NUCLEOTIDE SEQUENCE</scope>
    <source>
        <tissue evidence="2">Shoot tissue taken approximately 20 cm above the soil surface</tissue>
    </source>
</reference>